<name>A0AAN7UAU0_9MYCE</name>
<dbReference type="EMBL" id="JAVFKY010000004">
    <property type="protein sequence ID" value="KAK5577998.1"/>
    <property type="molecule type" value="Genomic_DNA"/>
</dbReference>
<gene>
    <name evidence="2" type="ORF">RB653_002947</name>
</gene>
<organism evidence="2 3">
    <name type="scientific">Dictyostelium firmibasis</name>
    <dbReference type="NCBI Taxonomy" id="79012"/>
    <lineage>
        <taxon>Eukaryota</taxon>
        <taxon>Amoebozoa</taxon>
        <taxon>Evosea</taxon>
        <taxon>Eumycetozoa</taxon>
        <taxon>Dictyostelia</taxon>
        <taxon>Dictyosteliales</taxon>
        <taxon>Dictyosteliaceae</taxon>
        <taxon>Dictyostelium</taxon>
    </lineage>
</organism>
<proteinExistence type="predicted"/>
<dbReference type="Proteomes" id="UP001344447">
    <property type="component" value="Unassembled WGS sequence"/>
</dbReference>
<comment type="caution">
    <text evidence="2">The sequence shown here is derived from an EMBL/GenBank/DDBJ whole genome shotgun (WGS) entry which is preliminary data.</text>
</comment>
<evidence type="ECO:0000313" key="2">
    <source>
        <dbReference type="EMBL" id="KAK5577998.1"/>
    </source>
</evidence>
<protein>
    <submittedName>
        <fullName evidence="2">Uncharacterized protein</fullName>
    </submittedName>
</protein>
<reference evidence="2 3" key="1">
    <citation type="submission" date="2023-11" db="EMBL/GenBank/DDBJ databases">
        <title>Dfirmibasis_genome.</title>
        <authorList>
            <person name="Edelbroek B."/>
            <person name="Kjellin J."/>
            <person name="Jerlstrom-Hultqvist J."/>
            <person name="Soderbom F."/>
        </authorList>
    </citation>
    <scope>NUCLEOTIDE SEQUENCE [LARGE SCALE GENOMIC DNA]</scope>
    <source>
        <strain evidence="2 3">TNS-C-14</strain>
    </source>
</reference>
<evidence type="ECO:0000256" key="1">
    <source>
        <dbReference type="SAM" id="MobiDB-lite"/>
    </source>
</evidence>
<sequence>MEEINSKPIGDYENGEDLFWKVINNKVLLNLIIEKIQRTEWEIYHNYRQVGVENRLKFEYISSFYWLIVNRQYSLLKNKIENNDFILFNKKSIEVLFKYFSILNGTFLDEKAKIQKQDEKEASILKSLILLLLEKRREEFEVCDLTKAAVISNCKEAINILISEPYSFMVYPSTIQLALEKCDSEMVSLLLLNHDTKKNIILNDETKKKSLNLAISNKKYALTVVQLLLDNPNLYILPTKTTTTTTTTTPTTTTTGSFKYEIGLLKVDGDYNDDDDDTTTTTTPPPPPPPPIGSFEYEIGFQYKVDGDYDDDDDDDRHSNNFLHLEDKYSNNFIEYRNFIELGNYQIMKRLLDLNVVKKNHSNETFKITDSIDELLLKMEINFKCCHGFYIETPKAIQNSIEEIIKNQNTSQEKKLKLLQRLIVIVSREIQFNKSYILKYGESINEFHNDGFYSLNDEEYENCSSNDINESKLITLCRYLALELHFFAAQYEIIAIIQRAMNAFRENNIEWYEPFFKLIDPISRTITIKDKSNFDWIFKSTKCELFKEFIFSRKFVFETFESSIYLYENKENIPLNMCHLFTHEFFFIKPYFKAIKECDIERLKKIDSIIGASSFSKQPLQQQNKDLYDLPSSKEDVLKLINYFSETGFKVFTKQDLTSFFSNVFKTIEPSEIIIVFPSNTLNVNDFLLSAMFDLDFKLLELLVNSLDDIRFTVDDFETVKNFQRQLFTKKLHIIHNDKQLIEFDSLYRLIEVMIKKYSKTKKLNVVKLSRSVEVIVNYLFQMLIQREYITSKEVTKLYQLLQHHSVPIYHSLFNSFFYLLIRSSKFTKYIMSRPGITVFFELNYEQSYNCSIEDYEGLNEINQKGFNLANYLQPDIFTFEYVLGVNSETGEYNTKFDQVLLQLVHQLSHSIIYEVDIVNEFLFQSLNADLKYFLDIRRVDLFFLQLDFINKQIELTNEENYVCQEENQLFPLQEFIYNSPANTLLPTSDLLLNREQPPPPSSLLSNEESSTEGLKFSLPCINTFNFSNSVLDLSCMVMNIDEIQRFIEWNWYRSSFQTTIFSRSLFWSRFDITEHLLKNYDIPFFSLPHLGFDNNYAYILEFKYIVENHFDKVKNQTLFLANQLKFDNLTFSVFLVNDIVEYVLRCQDNEYNQFINIETRENFLDNLICILYDNHNNKIALDEENYSPERETLLASIMDSEETKLMIENAYNRFKVANDEKSKTLLEKRTQEYQEQNDNIFICAFAKGDITMCELLLKYYPKQHKITNYAITESIRRNNIHIIKYYYHKNNQNLIINLRDDKSLLEHLKNELSYHEDYKFDTNFNFN</sequence>
<evidence type="ECO:0000313" key="3">
    <source>
        <dbReference type="Proteomes" id="UP001344447"/>
    </source>
</evidence>
<accession>A0AAN7UAU0</accession>
<keyword evidence="3" id="KW-1185">Reference proteome</keyword>
<feature type="region of interest" description="Disordered" evidence="1">
    <location>
        <begin position="271"/>
        <end position="295"/>
    </location>
</feature>
<feature type="compositionally biased region" description="Pro residues" evidence="1">
    <location>
        <begin position="283"/>
        <end position="292"/>
    </location>
</feature>
<dbReference type="PANTHER" id="PTHR32457:SF62">
    <property type="entry name" value="F-BOX DOMAIN-CONTAINING PROTEIN-RELATED"/>
    <property type="match status" value="1"/>
</dbReference>
<dbReference type="PANTHER" id="PTHR32457">
    <property type="entry name" value="F-BOX DOMAIN-CONTAINING PROTEIN-RELATED"/>
    <property type="match status" value="1"/>
</dbReference>